<evidence type="ECO:0000313" key="3">
    <source>
        <dbReference type="Proteomes" id="UP001220324"/>
    </source>
</evidence>
<dbReference type="PROSITE" id="PS50181">
    <property type="entry name" value="FBOX"/>
    <property type="match status" value="1"/>
</dbReference>
<evidence type="ECO:0000313" key="2">
    <source>
        <dbReference type="EMBL" id="KAJ5538226.1"/>
    </source>
</evidence>
<organism evidence="2 3">
    <name type="scientific">Penicillium frequentans</name>
    <dbReference type="NCBI Taxonomy" id="3151616"/>
    <lineage>
        <taxon>Eukaryota</taxon>
        <taxon>Fungi</taxon>
        <taxon>Dikarya</taxon>
        <taxon>Ascomycota</taxon>
        <taxon>Pezizomycotina</taxon>
        <taxon>Eurotiomycetes</taxon>
        <taxon>Eurotiomycetidae</taxon>
        <taxon>Eurotiales</taxon>
        <taxon>Aspergillaceae</taxon>
        <taxon>Penicillium</taxon>
    </lineage>
</organism>
<accession>A0AAD6GF05</accession>
<dbReference type="InterPro" id="IPR001810">
    <property type="entry name" value="F-box_dom"/>
</dbReference>
<dbReference type="InterPro" id="IPR036047">
    <property type="entry name" value="F-box-like_dom_sf"/>
</dbReference>
<dbReference type="Proteomes" id="UP001220324">
    <property type="component" value="Unassembled WGS sequence"/>
</dbReference>
<dbReference type="CDD" id="cd09917">
    <property type="entry name" value="F-box_SF"/>
    <property type="match status" value="1"/>
</dbReference>
<sequence>MAAPSPGLLQLPPEILLMVTSFLPNQDLKSLRLASKLLVETTPLSFSRVFLSANLLDVKVFRSIANHPEFRKQVTEIIWDDARFVAAPASWEDYTPFINRNDLKMDVEEGCPAWFLRDCKENIRSMKQRKSNDVDRPDHMARQQQADAQMPLKDCWKYYSQVLNDQQSVIESRDDEKAFIYGLEQFPQLRRVTITPAAHGRTFSPLYRTPTIRAFPYGFNYPIPRGWHICSAEGIALDPLPWSEAKEEYKELWRGARIALRVLSTIEDHNVSELCFNSKRLATGINFMIFAQPCEEYNHFAAIMKRLGFRHLDLSILVGNSGIYDYEGFTSGYFFKALSLARELTHLNLTLALEDGGQNDLALPLKEILPIQQWPNLYHLGLFNFSVNVSDVLNLLDSASSSMRSVELGSLRFPNSEGLWSGLLERMRDELDWSKRDQSLRPAVRITMDIDEIRPGRFALLTDEVMRFLYDSGEIPTTRNIRNYPKLGMGTLHDIFEPEYTRPNLGIREHREMGIIL</sequence>
<gene>
    <name evidence="2" type="ORF">N7494_007705</name>
</gene>
<feature type="domain" description="F-box" evidence="1">
    <location>
        <begin position="5"/>
        <end position="49"/>
    </location>
</feature>
<proteinExistence type="predicted"/>
<protein>
    <recommendedName>
        <fullName evidence="1">F-box domain-containing protein</fullName>
    </recommendedName>
</protein>
<name>A0AAD6GF05_9EURO</name>
<reference evidence="2 3" key="1">
    <citation type="journal article" date="2023" name="IMA Fungus">
        <title>Comparative genomic study of the Penicillium genus elucidates a diverse pangenome and 15 lateral gene transfer events.</title>
        <authorList>
            <person name="Petersen C."/>
            <person name="Sorensen T."/>
            <person name="Nielsen M.R."/>
            <person name="Sondergaard T.E."/>
            <person name="Sorensen J.L."/>
            <person name="Fitzpatrick D.A."/>
            <person name="Frisvad J.C."/>
            <person name="Nielsen K.L."/>
        </authorList>
    </citation>
    <scope>NUCLEOTIDE SEQUENCE [LARGE SCALE GENOMIC DNA]</scope>
    <source>
        <strain evidence="2 3">IBT 35679</strain>
    </source>
</reference>
<comment type="caution">
    <text evidence="2">The sequence shown here is derived from an EMBL/GenBank/DDBJ whole genome shotgun (WGS) entry which is preliminary data.</text>
</comment>
<keyword evidence="3" id="KW-1185">Reference proteome</keyword>
<dbReference type="EMBL" id="JAQIZZ010000006">
    <property type="protein sequence ID" value="KAJ5538226.1"/>
    <property type="molecule type" value="Genomic_DNA"/>
</dbReference>
<dbReference type="SUPFAM" id="SSF81383">
    <property type="entry name" value="F-box domain"/>
    <property type="match status" value="1"/>
</dbReference>
<evidence type="ECO:0000259" key="1">
    <source>
        <dbReference type="PROSITE" id="PS50181"/>
    </source>
</evidence>
<dbReference type="AlphaFoldDB" id="A0AAD6GF05"/>